<feature type="region of interest" description="Disordered" evidence="4">
    <location>
        <begin position="768"/>
        <end position="812"/>
    </location>
</feature>
<feature type="coiled-coil region" evidence="3">
    <location>
        <begin position="140"/>
        <end position="274"/>
    </location>
</feature>
<name>H3CLR3_TETNG</name>
<dbReference type="GeneTree" id="ENSGT00940000157763"/>
<dbReference type="InterPro" id="IPR011029">
    <property type="entry name" value="DEATH-like_dom_sf"/>
</dbReference>
<feature type="domain" description="CARD" evidence="5">
    <location>
        <begin position="6"/>
        <end position="98"/>
    </location>
</feature>
<evidence type="ECO:0000256" key="1">
    <source>
        <dbReference type="ARBA" id="ARBA00022553"/>
    </source>
</evidence>
<dbReference type="GO" id="GO:0042981">
    <property type="term" value="P:regulation of apoptotic process"/>
    <property type="evidence" value="ECO:0007669"/>
    <property type="project" value="InterPro"/>
</dbReference>
<reference evidence="6" key="2">
    <citation type="submission" date="2025-08" db="UniProtKB">
        <authorList>
            <consortium name="Ensembl"/>
        </authorList>
    </citation>
    <scope>IDENTIFICATION</scope>
</reference>
<feature type="compositionally biased region" description="Polar residues" evidence="4">
    <location>
        <begin position="493"/>
        <end position="505"/>
    </location>
</feature>
<dbReference type="PANTHER" id="PTHR14559:SF4">
    <property type="entry name" value="CASPASE RECRUITMENT DOMAIN-CONTAINING PROTEIN 11"/>
    <property type="match status" value="1"/>
</dbReference>
<dbReference type="Pfam" id="PF00619">
    <property type="entry name" value="CARD"/>
    <property type="match status" value="1"/>
</dbReference>
<proteinExistence type="predicted"/>
<feature type="coiled-coil region" evidence="3">
    <location>
        <begin position="299"/>
        <end position="362"/>
    </location>
</feature>
<evidence type="ECO:0000313" key="7">
    <source>
        <dbReference type="Proteomes" id="UP000007303"/>
    </source>
</evidence>
<dbReference type="InterPro" id="IPR001315">
    <property type="entry name" value="CARD"/>
</dbReference>
<keyword evidence="2 3" id="KW-0175">Coiled coil</keyword>
<protein>
    <recommendedName>
        <fullName evidence="5">CARD domain-containing protein</fullName>
    </recommendedName>
</protein>
<evidence type="ECO:0000256" key="2">
    <source>
        <dbReference type="ARBA" id="ARBA00023054"/>
    </source>
</evidence>
<dbReference type="InterPro" id="IPR027417">
    <property type="entry name" value="P-loop_NTPase"/>
</dbReference>
<dbReference type="AlphaFoldDB" id="H3CLR3"/>
<accession>H3CLR3</accession>
<feature type="coiled-coil region" evidence="3">
    <location>
        <begin position="402"/>
        <end position="443"/>
    </location>
</feature>
<dbReference type="InterPro" id="IPR042141">
    <property type="entry name" value="CARD_CARD11"/>
</dbReference>
<dbReference type="STRING" id="99883.ENSTNIP00000009192"/>
<feature type="compositionally biased region" description="Basic residues" evidence="4">
    <location>
        <begin position="535"/>
        <end position="547"/>
    </location>
</feature>
<dbReference type="OMA" id="WLAFGMA"/>
<dbReference type="CDD" id="cd08808">
    <property type="entry name" value="CARD_CARD11_CARMA1"/>
    <property type="match status" value="1"/>
</dbReference>
<organism evidence="6 7">
    <name type="scientific">Tetraodon nigroviridis</name>
    <name type="common">Spotted green pufferfish</name>
    <name type="synonym">Chelonodon nigroviridis</name>
    <dbReference type="NCBI Taxonomy" id="99883"/>
    <lineage>
        <taxon>Eukaryota</taxon>
        <taxon>Metazoa</taxon>
        <taxon>Chordata</taxon>
        <taxon>Craniata</taxon>
        <taxon>Vertebrata</taxon>
        <taxon>Euteleostomi</taxon>
        <taxon>Actinopterygii</taxon>
        <taxon>Neopterygii</taxon>
        <taxon>Teleostei</taxon>
        <taxon>Neoteleostei</taxon>
        <taxon>Acanthomorphata</taxon>
        <taxon>Eupercaria</taxon>
        <taxon>Tetraodontiformes</taxon>
        <taxon>Tetradontoidea</taxon>
        <taxon>Tetraodontidae</taxon>
        <taxon>Tetraodon</taxon>
    </lineage>
</organism>
<feature type="compositionally biased region" description="Basic residues" evidence="4">
    <location>
        <begin position="769"/>
        <end position="788"/>
    </location>
</feature>
<dbReference type="GO" id="GO:0005737">
    <property type="term" value="C:cytoplasm"/>
    <property type="evidence" value="ECO:0007669"/>
    <property type="project" value="TreeGrafter"/>
</dbReference>
<dbReference type="Proteomes" id="UP000007303">
    <property type="component" value="Unassembled WGS sequence"/>
</dbReference>
<dbReference type="PANTHER" id="PTHR14559">
    <property type="entry name" value="CASPASE RECRUITMENT DOMAIN FAMILY"/>
    <property type="match status" value="1"/>
</dbReference>
<evidence type="ECO:0000256" key="3">
    <source>
        <dbReference type="SAM" id="Coils"/>
    </source>
</evidence>
<evidence type="ECO:0000259" key="5">
    <source>
        <dbReference type="PROSITE" id="PS50209"/>
    </source>
</evidence>
<dbReference type="SUPFAM" id="SSF52540">
    <property type="entry name" value="P-loop containing nucleoside triphosphate hydrolases"/>
    <property type="match status" value="1"/>
</dbReference>
<dbReference type="SUPFAM" id="SSF47986">
    <property type="entry name" value="DEATH domain"/>
    <property type="match status" value="1"/>
</dbReference>
<keyword evidence="1" id="KW-0597">Phosphoprotein</keyword>
<dbReference type="Ensembl" id="ENSTNIT00000009363.1">
    <property type="protein sequence ID" value="ENSTNIP00000009192.1"/>
    <property type="gene ID" value="ENSTNIG00000006424.1"/>
</dbReference>
<feature type="region of interest" description="Disordered" evidence="4">
    <location>
        <begin position="587"/>
        <end position="614"/>
    </location>
</feature>
<dbReference type="GO" id="GO:0050700">
    <property type="term" value="F:CARD domain binding"/>
    <property type="evidence" value="ECO:0007669"/>
    <property type="project" value="TreeGrafter"/>
</dbReference>
<dbReference type="HOGENOM" id="CLU_009760_1_0_1"/>
<dbReference type="InParanoid" id="H3CLR3"/>
<dbReference type="PROSITE" id="PS50209">
    <property type="entry name" value="CARD"/>
    <property type="match status" value="1"/>
</dbReference>
<dbReference type="Gene3D" id="3.40.50.300">
    <property type="entry name" value="P-loop containing nucleotide triphosphate hydrolases"/>
    <property type="match status" value="1"/>
</dbReference>
<dbReference type="Gene3D" id="2.30.30.40">
    <property type="entry name" value="SH3 Domains"/>
    <property type="match status" value="1"/>
</dbReference>
<reference evidence="7" key="1">
    <citation type="journal article" date="2004" name="Nature">
        <title>Genome duplication in the teleost fish Tetraodon nigroviridis reveals the early vertebrate proto-karyotype.</title>
        <authorList>
            <person name="Jaillon O."/>
            <person name="Aury J.-M."/>
            <person name="Brunet F."/>
            <person name="Petit J.-L."/>
            <person name="Stange-Thomann N."/>
            <person name="Mauceli E."/>
            <person name="Bouneau L."/>
            <person name="Fischer C."/>
            <person name="Ozouf-Costaz C."/>
            <person name="Bernot A."/>
            <person name="Nicaud S."/>
            <person name="Jaffe D."/>
            <person name="Fisher S."/>
            <person name="Lutfalla G."/>
            <person name="Dossat C."/>
            <person name="Segurens B."/>
            <person name="Dasilva C."/>
            <person name="Salanoubat M."/>
            <person name="Levy M."/>
            <person name="Boudet N."/>
            <person name="Castellano S."/>
            <person name="Anthouard V."/>
            <person name="Jubin C."/>
            <person name="Castelli V."/>
            <person name="Katinka M."/>
            <person name="Vacherie B."/>
            <person name="Biemont C."/>
            <person name="Skalli Z."/>
            <person name="Cattolico L."/>
            <person name="Poulain J."/>
            <person name="De Berardinis V."/>
            <person name="Cruaud C."/>
            <person name="Duprat S."/>
            <person name="Brottier P."/>
            <person name="Coutanceau J.-P."/>
            <person name="Gouzy J."/>
            <person name="Parra G."/>
            <person name="Lardier G."/>
            <person name="Chapple C."/>
            <person name="McKernan K.J."/>
            <person name="McEwan P."/>
            <person name="Bosak S."/>
            <person name="Kellis M."/>
            <person name="Volff J.-N."/>
            <person name="Guigo R."/>
            <person name="Zody M.C."/>
            <person name="Mesirov J."/>
            <person name="Lindblad-Toh K."/>
            <person name="Birren B."/>
            <person name="Nusbaum C."/>
            <person name="Kahn D."/>
            <person name="Robinson-Rechavi M."/>
            <person name="Laudet V."/>
            <person name="Schachter V."/>
            <person name="Quetier F."/>
            <person name="Saurin W."/>
            <person name="Scarpelli C."/>
            <person name="Wincker P."/>
            <person name="Lander E.S."/>
            <person name="Weissenbach J."/>
            <person name="Roest Crollius H."/>
        </authorList>
    </citation>
    <scope>NUCLEOTIDE SEQUENCE [LARGE SCALE GENOMIC DNA]</scope>
</reference>
<dbReference type="Gene3D" id="1.10.533.10">
    <property type="entry name" value="Death Domain, Fas"/>
    <property type="match status" value="1"/>
</dbReference>
<feature type="region of interest" description="Disordered" evidence="4">
    <location>
        <begin position="486"/>
        <end position="548"/>
    </location>
</feature>
<evidence type="ECO:0000313" key="6">
    <source>
        <dbReference type="Ensembl" id="ENSTNIP00000009192.1"/>
    </source>
</evidence>
<dbReference type="FunFam" id="1.10.533.10:FF:000003">
    <property type="entry name" value="Caspase recruitment domain family, member 11"/>
    <property type="match status" value="1"/>
</dbReference>
<sequence length="992" mass="114712">TGQEDDVDVLWEKVECKRFELCRIISPAKLTPYLRQCKVLDEQDEDEILNSILLVSKANRTSRLLDILHTKGERGYVAFLESLEFYYPDLYKLVTGNEPTRRFSTIVVEEGHEGLTQFLMNEVMKLQQQFKLKTLQHVELSRQNCTLEDEKKKLRFANQELQAFQQRYNKLREERNTYSDELLRVKDENYKLAMRYATLSEEKNMAVMRSRDLQLEIDQLKHRLNKLEEECKMERRQSLKLKNDIENRPKREQIFELERENEMLKIKLQELQSIIQVVHLLTRAEGMPASLPASDKTLVDILEHDKQEALEDRQDLVKRLYNLHEEVRQAEELRDKQYLEEKEELELKSSTLEKDCEMYRNRINTISVQLEEVVKERDQVCNRRFYARDDAQHQFSLCLLDKDKYRKQIRELEEKSDELHIEMVRKEAKLVTLESRLRRLSKDIVLDQRSLACIPLCLLLAEPAQRSAFHPPGSVRAVQRRVARGPLPVRRASPQTQTQPESRVLSTLPEPPEKASLYRREKEKEHDFHPCRCSPVKRHHHTPHNRRGWTCTTWSRSTRSSKAVPSVPVFLLEGQLFPQAGAAADAVGRQPAAGPHSVRLSGGEGGATGGPPSAARKNHGVLLWRFAGLQEDAERLVCLWQLEGCIRGEQQSVSLSFKRAQTLTRARPSAAFRRLQRDLAEGTLASGDSFYIRVNLNVSSQSDSCSLSVHCDEIVHVLDTRYQNRCEWLCTRVDPYSGADLNRPTDRGTIPSNSRAQQLLMVKIQKLMSRGKKRKRKPNSTCSRRKPAPLRIPRPAHVCPGPASSSPESTEVEGDLSQSLNLVAYSQVSLQRTHRRRPVLFAPAALSTTIIQKILNMGGHGLQHLQTRSDPGRSYPRAWLLRLRFIQAGVGKHCLLEAELSCVKDLLRREIYPIIIHIKICEKNIKKLRRLPVRVESEEEFVRMCRAKDKELEGIPCLYASLEPDAWAGTEELIRIIKERILEEQKKVVWVE</sequence>
<feature type="compositionally biased region" description="Basic and acidic residues" evidence="4">
    <location>
        <begin position="511"/>
        <end position="530"/>
    </location>
</feature>
<evidence type="ECO:0000256" key="4">
    <source>
        <dbReference type="SAM" id="MobiDB-lite"/>
    </source>
</evidence>
<keyword evidence="7" id="KW-1185">Reference proteome</keyword>
<reference evidence="6" key="3">
    <citation type="submission" date="2025-09" db="UniProtKB">
        <authorList>
            <consortium name="Ensembl"/>
        </authorList>
    </citation>
    <scope>IDENTIFICATION</scope>
</reference>